<sequence>MMAPSDEYATTEEHKMRQLFTHVALFGTSVDYAAPSASGNV</sequence>
<dbReference type="RefSeq" id="WP_266261807.1">
    <property type="nucleotide sequence ID" value="NZ_JAMXWF010000058.1"/>
</dbReference>
<dbReference type="EMBL" id="JAPKHW010000058">
    <property type="protein sequence ID" value="MCX4151593.1"/>
    <property type="molecule type" value="Genomic_DNA"/>
</dbReference>
<evidence type="ECO:0000313" key="1">
    <source>
        <dbReference type="EMBL" id="MCX4151593.1"/>
    </source>
</evidence>
<organism evidence="1 2">
    <name type="scientific">Paraburkholderia madseniana</name>
    <dbReference type="NCBI Taxonomy" id="2599607"/>
    <lineage>
        <taxon>Bacteria</taxon>
        <taxon>Pseudomonadati</taxon>
        <taxon>Pseudomonadota</taxon>
        <taxon>Betaproteobacteria</taxon>
        <taxon>Burkholderiales</taxon>
        <taxon>Burkholderiaceae</taxon>
        <taxon>Paraburkholderia</taxon>
    </lineage>
</organism>
<keyword evidence="2" id="KW-1185">Reference proteome</keyword>
<dbReference type="Proteomes" id="UP001209412">
    <property type="component" value="Unassembled WGS sequence"/>
</dbReference>
<gene>
    <name evidence="1" type="ORF">OSB80_40595</name>
</gene>
<reference evidence="1 2" key="1">
    <citation type="submission" date="2022-11" db="EMBL/GenBank/DDBJ databases">
        <title>PHB producers.</title>
        <authorList>
            <person name="Besaury L."/>
        </authorList>
    </citation>
    <scope>NUCLEOTIDE SEQUENCE [LARGE SCALE GENOMIC DNA]</scope>
    <source>
        <strain evidence="1 2">SEWS6</strain>
    </source>
</reference>
<name>A0ABT3UUM2_9BURK</name>
<accession>A0ABT3UUM2</accession>
<comment type="caution">
    <text evidence="1">The sequence shown here is derived from an EMBL/GenBank/DDBJ whole genome shotgun (WGS) entry which is preliminary data.</text>
</comment>
<evidence type="ECO:0000313" key="2">
    <source>
        <dbReference type="Proteomes" id="UP001209412"/>
    </source>
</evidence>
<protein>
    <submittedName>
        <fullName evidence="1">Uncharacterized protein</fullName>
    </submittedName>
</protein>
<proteinExistence type="predicted"/>